<dbReference type="CDD" id="cd02503">
    <property type="entry name" value="MobA"/>
    <property type="match status" value="1"/>
</dbReference>
<comment type="subcellular location">
    <subcellularLocation>
        <location evidence="8">Cytoplasm</location>
    </subcellularLocation>
</comment>
<dbReference type="Proteomes" id="UP000249453">
    <property type="component" value="Unassembled WGS sequence"/>
</dbReference>
<protein>
    <recommendedName>
        <fullName evidence="8">Molybdenum cofactor guanylyltransferase</fullName>
        <shortName evidence="8">MoCo guanylyltransferase</shortName>
        <ecNumber evidence="8">2.7.7.77</ecNumber>
    </recommendedName>
    <alternativeName>
        <fullName evidence="8">GTP:molybdopterin guanylyltransferase</fullName>
    </alternativeName>
    <alternativeName>
        <fullName evidence="8">Mo-MPT guanylyltransferase</fullName>
    </alternativeName>
    <alternativeName>
        <fullName evidence="8">Molybdopterin guanylyltransferase</fullName>
    </alternativeName>
    <alternativeName>
        <fullName evidence="8">Molybdopterin-guanine dinucleotide synthase</fullName>
        <shortName evidence="8">MGD synthase</shortName>
    </alternativeName>
</protein>
<dbReference type="InterPro" id="IPR013482">
    <property type="entry name" value="Molybde_CF_guanTrfase"/>
</dbReference>
<dbReference type="InterPro" id="IPR029044">
    <property type="entry name" value="Nucleotide-diphossugar_trans"/>
</dbReference>
<evidence type="ECO:0000256" key="2">
    <source>
        <dbReference type="ARBA" id="ARBA00022679"/>
    </source>
</evidence>
<organism evidence="10 11">
    <name type="scientific">Falsochrobactrum ovis</name>
    <dbReference type="NCBI Taxonomy" id="1293442"/>
    <lineage>
        <taxon>Bacteria</taxon>
        <taxon>Pseudomonadati</taxon>
        <taxon>Pseudomonadota</taxon>
        <taxon>Alphaproteobacteria</taxon>
        <taxon>Hyphomicrobiales</taxon>
        <taxon>Brucellaceae</taxon>
        <taxon>Falsochrobactrum</taxon>
    </lineage>
</organism>
<accession>A0A364JUJ4</accession>
<keyword evidence="1 8" id="KW-0963">Cytoplasm</keyword>
<dbReference type="GO" id="GO:0046872">
    <property type="term" value="F:metal ion binding"/>
    <property type="evidence" value="ECO:0007669"/>
    <property type="project" value="UniProtKB-KW"/>
</dbReference>
<keyword evidence="10" id="KW-0548">Nucleotidyltransferase</keyword>
<evidence type="ECO:0000256" key="6">
    <source>
        <dbReference type="ARBA" id="ARBA00023134"/>
    </source>
</evidence>
<feature type="binding site" evidence="8">
    <location>
        <position position="30"/>
    </location>
    <ligand>
        <name>GTP</name>
        <dbReference type="ChEBI" id="CHEBI:37565"/>
    </ligand>
</feature>
<keyword evidence="11" id="KW-1185">Reference proteome</keyword>
<proteinExistence type="inferred from homology"/>
<dbReference type="EMBL" id="QLMK01000009">
    <property type="protein sequence ID" value="RAK27607.1"/>
    <property type="molecule type" value="Genomic_DNA"/>
</dbReference>
<keyword evidence="6 8" id="KW-0342">GTP-binding</keyword>
<dbReference type="HAMAP" id="MF_00316">
    <property type="entry name" value="MobA"/>
    <property type="match status" value="1"/>
</dbReference>
<name>A0A364JUJ4_9HYPH</name>
<dbReference type="InterPro" id="IPR025877">
    <property type="entry name" value="MobA-like_NTP_Trfase"/>
</dbReference>
<reference evidence="10 11" key="1">
    <citation type="submission" date="2018-06" db="EMBL/GenBank/DDBJ databases">
        <title>Genomic Encyclopedia of Type Strains, Phase IV (KMG-IV): sequencing the most valuable type-strain genomes for metagenomic binning, comparative biology and taxonomic classification.</title>
        <authorList>
            <person name="Goeker M."/>
        </authorList>
    </citation>
    <scope>NUCLEOTIDE SEQUENCE [LARGE SCALE GENOMIC DNA]</scope>
    <source>
        <strain evidence="10 11">DSM 26720</strain>
    </source>
</reference>
<gene>
    <name evidence="8" type="primary">mobA</name>
    <name evidence="10" type="ORF">C7374_10983</name>
</gene>
<keyword evidence="3 8" id="KW-0479">Metal-binding</keyword>
<feature type="binding site" evidence="8">
    <location>
        <begin position="13"/>
        <end position="15"/>
    </location>
    <ligand>
        <name>GTP</name>
        <dbReference type="ChEBI" id="CHEBI:37565"/>
    </ligand>
</feature>
<comment type="function">
    <text evidence="8">Transfers a GMP moiety from GTP to Mo-molybdopterin (Mo-MPT) cofactor (Moco or molybdenum cofactor) to form Mo-molybdopterin guanine dinucleotide (Mo-MGD) cofactor.</text>
</comment>
<evidence type="ECO:0000256" key="4">
    <source>
        <dbReference type="ARBA" id="ARBA00022741"/>
    </source>
</evidence>
<comment type="domain">
    <text evidence="8">The N-terminal domain determines nucleotide recognition and specific binding, while the C-terminal domain determines the specific binding to the target protein.</text>
</comment>
<dbReference type="PANTHER" id="PTHR19136:SF81">
    <property type="entry name" value="MOLYBDENUM COFACTOR GUANYLYLTRANSFERASE"/>
    <property type="match status" value="1"/>
</dbReference>
<keyword evidence="2 8" id="KW-0808">Transferase</keyword>
<dbReference type="OrthoDB" id="9788394at2"/>
<comment type="subunit">
    <text evidence="8">Monomer.</text>
</comment>
<keyword evidence="4 8" id="KW-0547">Nucleotide-binding</keyword>
<dbReference type="GO" id="GO:0061603">
    <property type="term" value="F:molybdenum cofactor guanylyltransferase activity"/>
    <property type="evidence" value="ECO:0007669"/>
    <property type="project" value="UniProtKB-EC"/>
</dbReference>
<feature type="binding site" evidence="8">
    <location>
        <position position="107"/>
    </location>
    <ligand>
        <name>GTP</name>
        <dbReference type="ChEBI" id="CHEBI:37565"/>
    </ligand>
</feature>
<dbReference type="GO" id="GO:1902758">
    <property type="term" value="P:bis(molybdopterin guanine dinucleotide)molybdenum biosynthetic process"/>
    <property type="evidence" value="ECO:0007669"/>
    <property type="project" value="TreeGrafter"/>
</dbReference>
<feature type="domain" description="MobA-like NTP transferase" evidence="9">
    <location>
        <begin position="10"/>
        <end position="167"/>
    </location>
</feature>
<comment type="catalytic activity">
    <reaction evidence="8">
        <text>Mo-molybdopterin + GTP + H(+) = Mo-molybdopterin guanine dinucleotide + diphosphate</text>
        <dbReference type="Rhea" id="RHEA:34243"/>
        <dbReference type="ChEBI" id="CHEBI:15378"/>
        <dbReference type="ChEBI" id="CHEBI:33019"/>
        <dbReference type="ChEBI" id="CHEBI:37565"/>
        <dbReference type="ChEBI" id="CHEBI:71302"/>
        <dbReference type="ChEBI" id="CHEBI:71310"/>
        <dbReference type="EC" id="2.7.7.77"/>
    </reaction>
</comment>
<evidence type="ECO:0000256" key="8">
    <source>
        <dbReference type="HAMAP-Rule" id="MF_00316"/>
    </source>
</evidence>
<feature type="binding site" evidence="8">
    <location>
        <position position="107"/>
    </location>
    <ligand>
        <name>Mg(2+)</name>
        <dbReference type="ChEBI" id="CHEBI:18420"/>
    </ligand>
</feature>
<dbReference type="SUPFAM" id="SSF53448">
    <property type="entry name" value="Nucleotide-diphospho-sugar transferases"/>
    <property type="match status" value="1"/>
</dbReference>
<dbReference type="RefSeq" id="WP_111575723.1">
    <property type="nucleotide sequence ID" value="NZ_JBHEEY010000009.1"/>
</dbReference>
<comment type="similarity">
    <text evidence="8">Belongs to the MobA family.</text>
</comment>
<comment type="cofactor">
    <cofactor evidence="8">
        <name>Mg(2+)</name>
        <dbReference type="ChEBI" id="CHEBI:18420"/>
    </cofactor>
</comment>
<evidence type="ECO:0000313" key="11">
    <source>
        <dbReference type="Proteomes" id="UP000249453"/>
    </source>
</evidence>
<dbReference type="Pfam" id="PF12804">
    <property type="entry name" value="NTP_transf_3"/>
    <property type="match status" value="1"/>
</dbReference>
<feature type="binding site" evidence="8">
    <location>
        <position position="76"/>
    </location>
    <ligand>
        <name>GTP</name>
        <dbReference type="ChEBI" id="CHEBI:37565"/>
    </ligand>
</feature>
<sequence length="217" mass="23853">MKRKQYGTIGAIIAGGNSSRMNSNGVIGDKFLLRLGECSVIEMVARRMAAQLDVLFINANGDPKRLKSLDLPVLADLDTAHKGPLAGLLTALSYASDYRFLLTAPADCPFLPLDLHSKLLERQNETGADIVLARSNERIHPISGLWSTALKANLSQWLMSSTRASVLSFAEQIGFETVNFPLVSLSEPSITYDPFFNINFPDDLAMARQINEALQWN</sequence>
<keyword evidence="7 8" id="KW-0501">Molybdenum cofactor biosynthesis</keyword>
<comment type="caution">
    <text evidence="10">The sequence shown here is derived from an EMBL/GenBank/DDBJ whole genome shotgun (WGS) entry which is preliminary data.</text>
</comment>
<dbReference type="EC" id="2.7.7.77" evidence="8"/>
<dbReference type="GO" id="GO:0005737">
    <property type="term" value="C:cytoplasm"/>
    <property type="evidence" value="ECO:0007669"/>
    <property type="project" value="UniProtKB-SubCell"/>
</dbReference>
<evidence type="ECO:0000313" key="10">
    <source>
        <dbReference type="EMBL" id="RAK27607.1"/>
    </source>
</evidence>
<evidence type="ECO:0000256" key="1">
    <source>
        <dbReference type="ARBA" id="ARBA00022490"/>
    </source>
</evidence>
<dbReference type="Gene3D" id="3.90.550.10">
    <property type="entry name" value="Spore Coat Polysaccharide Biosynthesis Protein SpsA, Chain A"/>
    <property type="match status" value="1"/>
</dbReference>
<evidence type="ECO:0000256" key="7">
    <source>
        <dbReference type="ARBA" id="ARBA00023150"/>
    </source>
</evidence>
<evidence type="ECO:0000259" key="9">
    <source>
        <dbReference type="Pfam" id="PF12804"/>
    </source>
</evidence>
<feature type="binding site" evidence="8">
    <location>
        <position position="58"/>
    </location>
    <ligand>
        <name>GTP</name>
        <dbReference type="ChEBI" id="CHEBI:37565"/>
    </ligand>
</feature>
<keyword evidence="5 8" id="KW-0460">Magnesium</keyword>
<evidence type="ECO:0000256" key="5">
    <source>
        <dbReference type="ARBA" id="ARBA00022842"/>
    </source>
</evidence>
<dbReference type="GO" id="GO:0005525">
    <property type="term" value="F:GTP binding"/>
    <property type="evidence" value="ECO:0007669"/>
    <property type="project" value="UniProtKB-UniRule"/>
</dbReference>
<evidence type="ECO:0000256" key="3">
    <source>
        <dbReference type="ARBA" id="ARBA00022723"/>
    </source>
</evidence>
<dbReference type="PANTHER" id="PTHR19136">
    <property type="entry name" value="MOLYBDENUM COFACTOR GUANYLYLTRANSFERASE"/>
    <property type="match status" value="1"/>
</dbReference>
<dbReference type="AlphaFoldDB" id="A0A364JUJ4"/>